<comment type="similarity">
    <text evidence="2">Belongs to the PER33/POM33 family.</text>
</comment>
<dbReference type="AlphaFoldDB" id="A0A367Y4C8"/>
<feature type="transmembrane region" description="Helical" evidence="6">
    <location>
        <begin position="207"/>
        <end position="224"/>
    </location>
</feature>
<sequence>MLYQPPTASATYNLRRQPRLEALDDLFRTQQFYWFVCQVCTIFFFVSSIVSEVIDPHASLRYYQCCLASIILSYVLVIIEIYPKSGTMSARFRLKLIRDHNIQHLLLALVLFSSSFEVGQIRSGLYSFVIYSMFHVSSYVLKYLSSIFFTTTRDQHRFNSILARVVCTLNQPALFLAAISEIVTLLISAFRFITCVLFLVVRWNLKYIMVQFAVLAVLVVFVKLRYDDNQCTYTVVNLVDTRIDDMVNQVNDPQLLYCYYCVRDGGIKYLSWIQLPGNGPLGR</sequence>
<dbReference type="GO" id="GO:0005783">
    <property type="term" value="C:endoplasmic reticulum"/>
    <property type="evidence" value="ECO:0007669"/>
    <property type="project" value="TreeGrafter"/>
</dbReference>
<dbReference type="STRING" id="5486.A0A367Y4C8"/>
<evidence type="ECO:0000313" key="7">
    <source>
        <dbReference type="EMBL" id="RCK60479.1"/>
    </source>
</evidence>
<feature type="transmembrane region" description="Helical" evidence="6">
    <location>
        <begin position="128"/>
        <end position="152"/>
    </location>
</feature>
<comment type="subcellular location">
    <subcellularLocation>
        <location evidence="1">Membrane</location>
        <topology evidence="1">Multi-pass membrane protein</topology>
    </subcellularLocation>
</comment>
<dbReference type="Proteomes" id="UP000253472">
    <property type="component" value="Unassembled WGS sequence"/>
</dbReference>
<keyword evidence="5 6" id="KW-0472">Membrane</keyword>
<dbReference type="GO" id="GO:0071786">
    <property type="term" value="P:endoplasmic reticulum tubular network organization"/>
    <property type="evidence" value="ECO:0007669"/>
    <property type="project" value="TreeGrafter"/>
</dbReference>
<dbReference type="GO" id="GO:0016020">
    <property type="term" value="C:membrane"/>
    <property type="evidence" value="ECO:0007669"/>
    <property type="project" value="UniProtKB-SubCell"/>
</dbReference>
<dbReference type="GO" id="GO:0061024">
    <property type="term" value="P:membrane organization"/>
    <property type="evidence" value="ECO:0007669"/>
    <property type="project" value="TreeGrafter"/>
</dbReference>
<feature type="transmembrane region" description="Helical" evidence="6">
    <location>
        <begin position="173"/>
        <end position="201"/>
    </location>
</feature>
<gene>
    <name evidence="7" type="primary">tts1</name>
    <name evidence="7" type="ORF">Cantr_08443</name>
</gene>
<evidence type="ECO:0000256" key="3">
    <source>
        <dbReference type="ARBA" id="ARBA00022692"/>
    </source>
</evidence>
<keyword evidence="8" id="KW-1185">Reference proteome</keyword>
<feature type="transmembrane region" description="Helical" evidence="6">
    <location>
        <begin position="32"/>
        <end position="54"/>
    </location>
</feature>
<comment type="caution">
    <text evidence="7">The sequence shown here is derived from an EMBL/GenBank/DDBJ whole genome shotgun (WGS) entry which is preliminary data.</text>
</comment>
<name>A0A367Y4C8_9ASCO</name>
<evidence type="ECO:0000256" key="1">
    <source>
        <dbReference type="ARBA" id="ARBA00004141"/>
    </source>
</evidence>
<dbReference type="EMBL" id="QLNQ01000026">
    <property type="protein sequence ID" value="RCK60479.1"/>
    <property type="molecule type" value="Genomic_DNA"/>
</dbReference>
<evidence type="ECO:0000256" key="5">
    <source>
        <dbReference type="ARBA" id="ARBA00023136"/>
    </source>
</evidence>
<dbReference type="PANTHER" id="PTHR12703:SF4">
    <property type="entry name" value="TRANSMEMBRANE PROTEIN 33"/>
    <property type="match status" value="1"/>
</dbReference>
<dbReference type="InterPro" id="IPR051645">
    <property type="entry name" value="PER33/POM33_regulator"/>
</dbReference>
<keyword evidence="3 6" id="KW-0812">Transmembrane</keyword>
<keyword evidence="4 6" id="KW-1133">Transmembrane helix</keyword>
<protein>
    <submittedName>
        <fullName evidence="7">Tetra-spanning protein 1</fullName>
    </submittedName>
</protein>
<accession>A0A367Y4C8</accession>
<dbReference type="Pfam" id="PF03661">
    <property type="entry name" value="TMEM33_Pom33"/>
    <property type="match status" value="1"/>
</dbReference>
<proteinExistence type="inferred from homology"/>
<dbReference type="InterPro" id="IPR005344">
    <property type="entry name" value="TMEM33/Pom33"/>
</dbReference>
<feature type="transmembrane region" description="Helical" evidence="6">
    <location>
        <begin position="60"/>
        <end position="83"/>
    </location>
</feature>
<dbReference type="PANTHER" id="PTHR12703">
    <property type="entry name" value="TRANSMEMBRANE PROTEIN 33"/>
    <property type="match status" value="1"/>
</dbReference>
<evidence type="ECO:0000256" key="6">
    <source>
        <dbReference type="SAM" id="Phobius"/>
    </source>
</evidence>
<reference evidence="7 8" key="1">
    <citation type="submission" date="2018-06" db="EMBL/GenBank/DDBJ databases">
        <title>Whole genome sequencing of Candida tropicalis (genome annotated by CSBL at Korea University).</title>
        <authorList>
            <person name="Ahn J."/>
        </authorList>
    </citation>
    <scope>NUCLEOTIDE SEQUENCE [LARGE SCALE GENOMIC DNA]</scope>
    <source>
        <strain evidence="7 8">ATCC 20962</strain>
    </source>
</reference>
<dbReference type="OrthoDB" id="5581259at2759"/>
<evidence type="ECO:0000256" key="4">
    <source>
        <dbReference type="ARBA" id="ARBA00022989"/>
    </source>
</evidence>
<evidence type="ECO:0000256" key="2">
    <source>
        <dbReference type="ARBA" id="ARBA00007322"/>
    </source>
</evidence>
<organism evidence="7 8">
    <name type="scientific">Candida viswanathii</name>
    <dbReference type="NCBI Taxonomy" id="5486"/>
    <lineage>
        <taxon>Eukaryota</taxon>
        <taxon>Fungi</taxon>
        <taxon>Dikarya</taxon>
        <taxon>Ascomycota</taxon>
        <taxon>Saccharomycotina</taxon>
        <taxon>Pichiomycetes</taxon>
        <taxon>Debaryomycetaceae</taxon>
        <taxon>Candida/Lodderomyces clade</taxon>
        <taxon>Candida</taxon>
    </lineage>
</organism>
<evidence type="ECO:0000313" key="8">
    <source>
        <dbReference type="Proteomes" id="UP000253472"/>
    </source>
</evidence>
<feature type="transmembrane region" description="Helical" evidence="6">
    <location>
        <begin position="104"/>
        <end position="122"/>
    </location>
</feature>